<feature type="domain" description="Soluble ligand binding" evidence="2">
    <location>
        <begin position="30"/>
        <end position="65"/>
    </location>
</feature>
<dbReference type="RefSeq" id="WP_377092567.1">
    <property type="nucleotide sequence ID" value="NZ_JBHSJM010000001.1"/>
</dbReference>
<proteinExistence type="predicted"/>
<keyword evidence="1" id="KW-0732">Signal</keyword>
<keyword evidence="4" id="KW-1185">Reference proteome</keyword>
<name>A0ABW5E5Z6_9BACT</name>
<feature type="signal peptide" evidence="1">
    <location>
        <begin position="1"/>
        <end position="19"/>
    </location>
</feature>
<gene>
    <name evidence="3" type="ORF">ACFSQZ_15155</name>
</gene>
<feature type="chain" id="PRO_5045261739" evidence="1">
    <location>
        <begin position="20"/>
        <end position="112"/>
    </location>
</feature>
<accession>A0ABW5E5Z6</accession>
<dbReference type="EMBL" id="JBHUJC010000047">
    <property type="protein sequence ID" value="MFD2277802.1"/>
    <property type="molecule type" value="Genomic_DNA"/>
</dbReference>
<comment type="caution">
    <text evidence="3">The sequence shown here is derived from an EMBL/GenBank/DDBJ whole genome shotgun (WGS) entry which is preliminary data.</text>
</comment>
<dbReference type="Pfam" id="PF10531">
    <property type="entry name" value="SLBB"/>
    <property type="match status" value="1"/>
</dbReference>
<organism evidence="3 4">
    <name type="scientific">Rubritalea spongiae</name>
    <dbReference type="NCBI Taxonomy" id="430797"/>
    <lineage>
        <taxon>Bacteria</taxon>
        <taxon>Pseudomonadati</taxon>
        <taxon>Verrucomicrobiota</taxon>
        <taxon>Verrucomicrobiia</taxon>
        <taxon>Verrucomicrobiales</taxon>
        <taxon>Rubritaleaceae</taxon>
        <taxon>Rubritalea</taxon>
    </lineage>
</organism>
<dbReference type="InterPro" id="IPR019554">
    <property type="entry name" value="Soluble_ligand-bd"/>
</dbReference>
<dbReference type="Gene3D" id="3.10.560.10">
    <property type="entry name" value="Outer membrane lipoprotein wza domain like"/>
    <property type="match status" value="1"/>
</dbReference>
<evidence type="ECO:0000259" key="2">
    <source>
        <dbReference type="Pfam" id="PF10531"/>
    </source>
</evidence>
<reference evidence="4" key="1">
    <citation type="journal article" date="2019" name="Int. J. Syst. Evol. Microbiol.">
        <title>The Global Catalogue of Microorganisms (GCM) 10K type strain sequencing project: providing services to taxonomists for standard genome sequencing and annotation.</title>
        <authorList>
            <consortium name="The Broad Institute Genomics Platform"/>
            <consortium name="The Broad Institute Genome Sequencing Center for Infectious Disease"/>
            <person name="Wu L."/>
            <person name="Ma J."/>
        </authorList>
    </citation>
    <scope>NUCLEOTIDE SEQUENCE [LARGE SCALE GENOMIC DNA]</scope>
    <source>
        <strain evidence="4">JCM 16545</strain>
    </source>
</reference>
<evidence type="ECO:0000256" key="1">
    <source>
        <dbReference type="SAM" id="SignalP"/>
    </source>
</evidence>
<dbReference type="Proteomes" id="UP001597297">
    <property type="component" value="Unassembled WGS sequence"/>
</dbReference>
<protein>
    <submittedName>
        <fullName evidence="3">SLBB domain-containing protein</fullName>
    </submittedName>
</protein>
<evidence type="ECO:0000313" key="4">
    <source>
        <dbReference type="Proteomes" id="UP001597297"/>
    </source>
</evidence>
<sequence length="112" mass="11962">MKTLLLALFAASIASSAIAETNEKPSPVTVVIAGSVNSPGIYEIPSWSTLFEALAAAGGRSSIAVKYALIVREEADGTVKTIKVSTKDIHENLKSLPQLKHKDRIFIPESKI</sequence>
<evidence type="ECO:0000313" key="3">
    <source>
        <dbReference type="EMBL" id="MFD2277802.1"/>
    </source>
</evidence>